<evidence type="ECO:0000313" key="7">
    <source>
        <dbReference type="EMBL" id="MBX8632471.1"/>
    </source>
</evidence>
<evidence type="ECO:0000256" key="6">
    <source>
        <dbReference type="ARBA" id="ARBA00022840"/>
    </source>
</evidence>
<dbReference type="AlphaFoldDB" id="A0A8J8CEB4"/>
<accession>A0A8J8CEB4</accession>
<dbReference type="GO" id="GO:0016887">
    <property type="term" value="F:ATP hydrolysis activity"/>
    <property type="evidence" value="ECO:0007669"/>
    <property type="project" value="InterPro"/>
</dbReference>
<dbReference type="Gene3D" id="3.40.50.300">
    <property type="entry name" value="P-loop containing nucleotide triphosphate hydrolases"/>
    <property type="match status" value="1"/>
</dbReference>
<evidence type="ECO:0000313" key="8">
    <source>
        <dbReference type="EMBL" id="MBX8644412.1"/>
    </source>
</evidence>
<keyword evidence="5" id="KW-0418">Kinase</keyword>
<evidence type="ECO:0000256" key="4">
    <source>
        <dbReference type="ARBA" id="ARBA00022741"/>
    </source>
</evidence>
<evidence type="ECO:0000256" key="3">
    <source>
        <dbReference type="ARBA" id="ARBA00022679"/>
    </source>
</evidence>
<evidence type="ECO:0000256" key="2">
    <source>
        <dbReference type="ARBA" id="ARBA00022552"/>
    </source>
</evidence>
<dbReference type="Pfam" id="PF13238">
    <property type="entry name" value="AAA_18"/>
    <property type="match status" value="1"/>
</dbReference>
<dbReference type="InterPro" id="IPR027417">
    <property type="entry name" value="P-loop_NTPase"/>
</dbReference>
<dbReference type="SUPFAM" id="SSF52540">
    <property type="entry name" value="P-loop containing nucleoside triphosphate hydrolases"/>
    <property type="match status" value="1"/>
</dbReference>
<dbReference type="GO" id="GO:0005524">
    <property type="term" value="F:ATP binding"/>
    <property type="evidence" value="ECO:0007669"/>
    <property type="project" value="UniProtKB-KW"/>
</dbReference>
<protein>
    <submittedName>
        <fullName evidence="8">AAA family ATPase</fullName>
    </submittedName>
</protein>
<keyword evidence="3" id="KW-0808">Transferase</keyword>
<organism evidence="8 9">
    <name type="scientific">Candidatus Sysuiplasma superficiale</name>
    <dbReference type="NCBI Taxonomy" id="2823368"/>
    <lineage>
        <taxon>Archaea</taxon>
        <taxon>Methanobacteriati</taxon>
        <taxon>Thermoplasmatota</taxon>
        <taxon>Thermoplasmata</taxon>
        <taxon>Candidatus Sysuiplasmatales</taxon>
        <taxon>Candidatus Sysuiplasmataceae</taxon>
        <taxon>Candidatus Sysuiplasma</taxon>
    </lineage>
</organism>
<comment type="caution">
    <text evidence="8">The sequence shown here is derived from an EMBL/GenBank/DDBJ whole genome shotgun (WGS) entry which is preliminary data.</text>
</comment>
<dbReference type="PANTHER" id="PTHR12595">
    <property type="entry name" value="POS9-ACTIVATING FACTOR FAP7-RELATED"/>
    <property type="match status" value="1"/>
</dbReference>
<name>A0A8J8CEB4_9ARCH</name>
<keyword evidence="6" id="KW-0067">ATP-binding</keyword>
<evidence type="ECO:0000256" key="5">
    <source>
        <dbReference type="ARBA" id="ARBA00022777"/>
    </source>
</evidence>
<evidence type="ECO:0000313" key="9">
    <source>
        <dbReference type="Proteomes" id="UP000750197"/>
    </source>
</evidence>
<dbReference type="Proteomes" id="UP000716004">
    <property type="component" value="Unassembled WGS sequence"/>
</dbReference>
<dbReference type="EMBL" id="JAHEAC010000060">
    <property type="protein sequence ID" value="MBX8644412.1"/>
    <property type="molecule type" value="Genomic_DNA"/>
</dbReference>
<dbReference type="GO" id="GO:0004017">
    <property type="term" value="F:AMP kinase activity"/>
    <property type="evidence" value="ECO:0007669"/>
    <property type="project" value="InterPro"/>
</dbReference>
<dbReference type="PANTHER" id="PTHR12595:SF0">
    <property type="entry name" value="ADENYLATE KINASE ISOENZYME 6"/>
    <property type="match status" value="1"/>
</dbReference>
<reference evidence="8" key="1">
    <citation type="submission" date="2021-05" db="EMBL/GenBank/DDBJ databases">
        <title>Genomic insights into ecological role and evolution of a novel Thermoplasmata order Candidatus Sysuiplasmatales.</title>
        <authorList>
            <person name="Yuan Y."/>
        </authorList>
    </citation>
    <scope>NUCLEOTIDE SEQUENCE</scope>
    <source>
        <strain evidence="8">TUT19-bin139</strain>
        <strain evidence="7">YP2-bin.285</strain>
    </source>
</reference>
<dbReference type="InterPro" id="IPR020618">
    <property type="entry name" value="Adenyl_kinase_AK6"/>
</dbReference>
<evidence type="ECO:0000256" key="1">
    <source>
        <dbReference type="ARBA" id="ARBA00022517"/>
    </source>
</evidence>
<dbReference type="GO" id="GO:0006364">
    <property type="term" value="P:rRNA processing"/>
    <property type="evidence" value="ECO:0007669"/>
    <property type="project" value="UniProtKB-KW"/>
</dbReference>
<keyword evidence="2" id="KW-0698">rRNA processing</keyword>
<dbReference type="EMBL" id="JAGVSJ010000029">
    <property type="protein sequence ID" value="MBX8632471.1"/>
    <property type="molecule type" value="Genomic_DNA"/>
</dbReference>
<dbReference type="Proteomes" id="UP000750197">
    <property type="component" value="Unassembled WGS sequence"/>
</dbReference>
<sequence>MIALTGTPGTGKTTVAAELNRLGYVTVSVDGLIEELGIRRSRRTEGEAIEVDTADLREKALKHWKGFEGGTVVVTGHLSHFAGATGSVVLRCHPQVLEKRLSRRGWDREKILENVRAEVMDVVLIEAVESTGWVQEIDNTHLEPSGTAAVVSGIIKGEKNNYPVKSRWAGELEKWF</sequence>
<keyword evidence="4" id="KW-0547">Nucleotide-binding</keyword>
<gene>
    <name evidence="7" type="ORF">J9259_08175</name>
    <name evidence="8" type="ORF">KIY12_06810</name>
</gene>
<keyword evidence="1" id="KW-0690">Ribosome biogenesis</keyword>
<proteinExistence type="predicted"/>